<evidence type="ECO:0000313" key="3">
    <source>
        <dbReference type="Proteomes" id="UP000201169"/>
    </source>
</evidence>
<organism evidence="2 3">
    <name type="scientific">Campylobacter avium LMG 24591</name>
    <dbReference type="NCBI Taxonomy" id="522484"/>
    <lineage>
        <taxon>Bacteria</taxon>
        <taxon>Pseudomonadati</taxon>
        <taxon>Campylobacterota</taxon>
        <taxon>Epsilonproteobacteria</taxon>
        <taxon>Campylobacterales</taxon>
        <taxon>Campylobacteraceae</taxon>
        <taxon>Campylobacter</taxon>
    </lineage>
</organism>
<gene>
    <name evidence="2" type="primary">addB</name>
    <name evidence="2" type="ORF">CAV_1498</name>
</gene>
<keyword evidence="2" id="KW-0547">Nucleotide-binding</keyword>
<keyword evidence="2" id="KW-0067">ATP-binding</keyword>
<dbReference type="KEGG" id="cavi:CAV_1498"/>
<keyword evidence="2" id="KW-0540">Nuclease</keyword>
<keyword evidence="2" id="KW-0269">Exonuclease</keyword>
<evidence type="ECO:0000259" key="1">
    <source>
        <dbReference type="Pfam" id="PF12705"/>
    </source>
</evidence>
<accession>A0A222MZH3</accession>
<feature type="domain" description="PD-(D/E)XK endonuclease-like" evidence="1">
    <location>
        <begin position="577"/>
        <end position="802"/>
    </location>
</feature>
<dbReference type="InterPro" id="IPR011335">
    <property type="entry name" value="Restrct_endonuc-II-like"/>
</dbReference>
<evidence type="ECO:0000313" key="2">
    <source>
        <dbReference type="EMBL" id="ASQ31108.1"/>
    </source>
</evidence>
<sequence length="808" mass="96005">MRKLLVFPSTRKLRQYYSASTDTIFTDKAISVEDFFELVLVSSMQRKASAYESLILMHKACQQTHKSKDLHIAENFFAFLKNKEYLFSFFKELSLEKKQISDIACRDYYALYDEHLQILDELLKNYLELLKENNLYDDISLALTYEINYDYFKDYDELHFELAGFLSAFELDVLLELSKHIELVLIFHTSKFNISYMKSLPCFQNLDIKKDKKYKFSLSKKEILQEEDFVKSSSVISYKSFELRSLQAAFVFDELSKFIKEGIEPKDIVIITPDESFCDILMLYDYNKMLNYANGTSIKHSLFYKKLKAIFEAASSDFNFVKKEDFLTQNLSDVCEHEAYFEAKDMVFDLQNSTLRYLKIDDFLEFKQKLELSFDYDYFEKLIQSFLKEQSSELISLVELELKFVYLLRNQGLSLRELMELFLANISSLKLSLPDFSQVTVMGLLESRTLDFEAVIVVDFNDDLIPKRTVNELFLNNEIRSKSGLISYDRRENLQRFYYESLFKKAKKISISFLENEEKIRSRFLDELDFNLQSLDDKYHIQAYFGALKIKDYKETKINLEPIKAPKLKHNIFEKELSFSRLASFLECKRTYYYEYILKIPKPRALFFSEDKSIYGTFIHECFKQYYSEHKNTFNELEFIQLLESNQDKSFLCPLELELFKNKLHKFAQNEQRHFNEGFNVKYIEKELKKELVLRHKDKDFKIKLTGRIDRIDEASDCELILDYKSGDIPKDSYQLAFYQALYKEDAKACYYDLKDSMSFVREAKTKSVDDLRELFKGLVDEMQDEIVFENSRNGCCPYKSIYEKNLK</sequence>
<dbReference type="Proteomes" id="UP000201169">
    <property type="component" value="Chromosome"/>
</dbReference>
<dbReference type="GO" id="GO:0004386">
    <property type="term" value="F:helicase activity"/>
    <property type="evidence" value="ECO:0007669"/>
    <property type="project" value="UniProtKB-KW"/>
</dbReference>
<dbReference type="GO" id="GO:0008854">
    <property type="term" value="F:exodeoxyribonuclease V activity"/>
    <property type="evidence" value="ECO:0007669"/>
    <property type="project" value="UniProtKB-EC"/>
</dbReference>
<name>A0A222MZH3_9BACT</name>
<dbReference type="EC" id="3.1.11.5" evidence="2"/>
<keyword evidence="2" id="KW-0378">Hydrolase</keyword>
<dbReference type="SUPFAM" id="SSF52980">
    <property type="entry name" value="Restriction endonuclease-like"/>
    <property type="match status" value="1"/>
</dbReference>
<dbReference type="OrthoDB" id="9766257at2"/>
<protein>
    <submittedName>
        <fullName evidence="2">Exonuclease V, helicase AddB</fullName>
        <ecNumber evidence="2">3.1.11.5</ecNumber>
    </submittedName>
</protein>
<dbReference type="Pfam" id="PF12705">
    <property type="entry name" value="PDDEXK_1"/>
    <property type="match status" value="1"/>
</dbReference>
<dbReference type="InterPro" id="IPR038726">
    <property type="entry name" value="PDDEXK_AddAB-type"/>
</dbReference>
<dbReference type="RefSeq" id="WP_094325916.1">
    <property type="nucleotide sequence ID" value="NZ_CP022347.1"/>
</dbReference>
<dbReference type="InterPro" id="IPR027417">
    <property type="entry name" value="P-loop_NTPase"/>
</dbReference>
<keyword evidence="2" id="KW-0347">Helicase</keyword>
<dbReference type="EMBL" id="CP022347">
    <property type="protein sequence ID" value="ASQ31108.1"/>
    <property type="molecule type" value="Genomic_DNA"/>
</dbReference>
<dbReference type="AlphaFoldDB" id="A0A222MZH3"/>
<dbReference type="Gene3D" id="3.90.320.10">
    <property type="match status" value="1"/>
</dbReference>
<reference evidence="2 3" key="1">
    <citation type="submission" date="2017-07" db="EMBL/GenBank/DDBJ databases">
        <title>Analysis of two Campylobacter avium genomes and identification of a novel hippuricase gene.</title>
        <authorList>
            <person name="Miller W.G."/>
            <person name="Chapman M.H."/>
            <person name="Yee E."/>
            <person name="Revez J."/>
            <person name="Bono J.L."/>
            <person name="Rossi M."/>
        </authorList>
    </citation>
    <scope>NUCLEOTIDE SEQUENCE [LARGE SCALE GENOMIC DNA]</scope>
    <source>
        <strain evidence="2 3">LMG 24591</strain>
    </source>
</reference>
<proteinExistence type="predicted"/>
<dbReference type="SUPFAM" id="SSF52540">
    <property type="entry name" value="P-loop containing nucleoside triphosphate hydrolases"/>
    <property type="match status" value="1"/>
</dbReference>
<dbReference type="InterPro" id="IPR011604">
    <property type="entry name" value="PDDEXK-like_dom_sf"/>
</dbReference>
<keyword evidence="3" id="KW-1185">Reference proteome</keyword>